<dbReference type="Gene3D" id="1.10.10.10">
    <property type="entry name" value="Winged helix-like DNA-binding domain superfamily/Winged helix DNA-binding domain"/>
    <property type="match status" value="1"/>
</dbReference>
<protein>
    <recommendedName>
        <fullName evidence="3">IclR-like helix-turn-helix domain-containing protein</fullName>
    </recommendedName>
</protein>
<organism evidence="1 2">
    <name type="scientific">Noviherbaspirillum aridicola</name>
    <dbReference type="NCBI Taxonomy" id="2849687"/>
    <lineage>
        <taxon>Bacteria</taxon>
        <taxon>Pseudomonadati</taxon>
        <taxon>Pseudomonadota</taxon>
        <taxon>Betaproteobacteria</taxon>
        <taxon>Burkholderiales</taxon>
        <taxon>Oxalobacteraceae</taxon>
        <taxon>Noviherbaspirillum</taxon>
    </lineage>
</organism>
<dbReference type="RefSeq" id="WP_220809507.1">
    <property type="nucleotide sequence ID" value="NZ_BPMK01000014.1"/>
</dbReference>
<comment type="caution">
    <text evidence="1">The sequence shown here is derived from an EMBL/GenBank/DDBJ whole genome shotgun (WGS) entry which is preliminary data.</text>
</comment>
<evidence type="ECO:0000313" key="2">
    <source>
        <dbReference type="Proteomes" id="UP000887222"/>
    </source>
</evidence>
<dbReference type="Proteomes" id="UP000887222">
    <property type="component" value="Unassembled WGS sequence"/>
</dbReference>
<gene>
    <name evidence="1" type="ORF">NCCP691_30980</name>
</gene>
<proteinExistence type="predicted"/>
<reference evidence="1 2" key="1">
    <citation type="journal article" date="2022" name="Int. J. Syst. Evol. Microbiol.">
        <title>Noviherbaspirillum aridicola sp. nov., isolated from an arid soil in Pakistan.</title>
        <authorList>
            <person name="Khan I.U."/>
            <person name="Saqib M."/>
            <person name="Amin A."/>
            <person name="Hussain F."/>
            <person name="Li L."/>
            <person name="Liu Y.H."/>
            <person name="Fang B.Z."/>
            <person name="Ahmed I."/>
            <person name="Li W.J."/>
        </authorList>
    </citation>
    <scope>NUCLEOTIDE SEQUENCE [LARGE SCALE GENOMIC DNA]</scope>
    <source>
        <strain evidence="1 2">NCCP-691</strain>
    </source>
</reference>
<dbReference type="EMBL" id="BPMK01000014">
    <property type="protein sequence ID" value="GIZ53084.1"/>
    <property type="molecule type" value="Genomic_DNA"/>
</dbReference>
<sequence>MNNTDPIIFGSSSMYERLCLVTEVLGAFVSRAPRAVGIEQLARQTGRPEKELVRLCNALCRGQLLAGERGNAWRLAGDASSVTLEDAFRFVVNEQAARGRTRPRAESEEAAQDSGARREVDLLVMQAAISINQSVFQHLRQFSLDRLKVAASGMFPARRPDDRGATWSGKLSFS</sequence>
<name>A0ABQ4Q775_9BURK</name>
<evidence type="ECO:0000313" key="1">
    <source>
        <dbReference type="EMBL" id="GIZ53084.1"/>
    </source>
</evidence>
<accession>A0ABQ4Q775</accession>
<evidence type="ECO:0008006" key="3">
    <source>
        <dbReference type="Google" id="ProtNLM"/>
    </source>
</evidence>
<keyword evidence="2" id="KW-1185">Reference proteome</keyword>
<dbReference type="InterPro" id="IPR036388">
    <property type="entry name" value="WH-like_DNA-bd_sf"/>
</dbReference>